<dbReference type="AlphaFoldDB" id="A0AA49JT35"/>
<dbReference type="Proteomes" id="UP001229955">
    <property type="component" value="Chromosome"/>
</dbReference>
<accession>A0AA49JT35</accession>
<evidence type="ECO:0000256" key="2">
    <source>
        <dbReference type="ARBA" id="ARBA00023054"/>
    </source>
</evidence>
<dbReference type="RefSeq" id="WP_367887134.1">
    <property type="nucleotide sequence ID" value="NZ_CP130612.1"/>
</dbReference>
<feature type="coiled-coil region" evidence="3">
    <location>
        <begin position="75"/>
        <end position="147"/>
    </location>
</feature>
<accession>A0AA49JYL5</accession>
<dbReference type="Pfam" id="PF25917">
    <property type="entry name" value="BSH_RND"/>
    <property type="match status" value="1"/>
</dbReference>
<dbReference type="PROSITE" id="PS51257">
    <property type="entry name" value="PROKAR_LIPOPROTEIN"/>
    <property type="match status" value="1"/>
</dbReference>
<feature type="chain" id="PRO_5041204749" evidence="4">
    <location>
        <begin position="18"/>
        <end position="297"/>
    </location>
</feature>
<sequence>MRSALQMPIPAIALVLAACGGDVAPDAYGNFEADEVVVAAQVAGPVLRFDALEGQTIAAGALVAVVDTIPLAIERRQLLAQREVLRARRNELRAQAQSVESQLEIALRSRERTQRLRAGDAATTQQLDAAEREVRVLESQRDALVAADGSVVAELTALDARVSGLDDRIARAQVRAPIAGTVLATYARVGESVQPGQALFTIADLATLTLRAYVTGDQLGSFRLGQAVTVHSTIGDSLVAFAGEVAWVSSRAEFTPTPIQTRNERADLVYAVKVRVRDPDGRLKIGMPGDLSLAAAP</sequence>
<dbReference type="Gene3D" id="2.40.30.170">
    <property type="match status" value="1"/>
</dbReference>
<reference evidence="6" key="1">
    <citation type="submission" date="2023-07" db="EMBL/GenBank/DDBJ databases">
        <authorList>
            <person name="Haufschild T."/>
            <person name="Kallscheuer N."/>
            <person name="Hammer J."/>
            <person name="Kohn T."/>
            <person name="Kabuu M."/>
            <person name="Jogler M."/>
            <person name="Wohfarth N."/>
            <person name="Heuer A."/>
            <person name="Rohde M."/>
            <person name="van Teeseling M.C.F."/>
            <person name="Jogler C."/>
        </authorList>
    </citation>
    <scope>NUCLEOTIDE SEQUENCE</scope>
    <source>
        <strain evidence="6">Strain 138</strain>
        <strain evidence="7">Strain 318</strain>
    </source>
</reference>
<keyword evidence="2 3" id="KW-0175">Coiled coil</keyword>
<dbReference type="GO" id="GO:0030313">
    <property type="term" value="C:cell envelope"/>
    <property type="evidence" value="ECO:0007669"/>
    <property type="project" value="UniProtKB-SubCell"/>
</dbReference>
<evidence type="ECO:0000313" key="8">
    <source>
        <dbReference type="Proteomes" id="UP001229955"/>
    </source>
</evidence>
<dbReference type="EMBL" id="CP130613">
    <property type="protein sequence ID" value="WKW14346.1"/>
    <property type="molecule type" value="Genomic_DNA"/>
</dbReference>
<evidence type="ECO:0000313" key="7">
    <source>
        <dbReference type="EMBL" id="WKW14346.1"/>
    </source>
</evidence>
<dbReference type="Gene3D" id="2.40.50.100">
    <property type="match status" value="1"/>
</dbReference>
<evidence type="ECO:0000256" key="4">
    <source>
        <dbReference type="SAM" id="SignalP"/>
    </source>
</evidence>
<dbReference type="PANTHER" id="PTHR32347">
    <property type="entry name" value="EFFLUX SYSTEM COMPONENT YKNX-RELATED"/>
    <property type="match status" value="1"/>
</dbReference>
<proteinExistence type="predicted"/>
<keyword evidence="4" id="KW-0732">Signal</keyword>
<feature type="signal peptide" evidence="4">
    <location>
        <begin position="1"/>
        <end position="17"/>
    </location>
</feature>
<dbReference type="KEGG" id="pspc:Strain318_000687"/>
<dbReference type="InterPro" id="IPR050465">
    <property type="entry name" value="UPF0194_transport"/>
</dbReference>
<evidence type="ECO:0000256" key="1">
    <source>
        <dbReference type="ARBA" id="ARBA00004196"/>
    </source>
</evidence>
<evidence type="ECO:0000256" key="3">
    <source>
        <dbReference type="SAM" id="Coils"/>
    </source>
</evidence>
<gene>
    <name evidence="6" type="ORF">Strain138_000687</name>
    <name evidence="7" type="ORF">Strain318_000687</name>
</gene>
<feature type="domain" description="Multidrug resistance protein MdtA-like barrel-sandwich hybrid" evidence="5">
    <location>
        <begin position="36"/>
        <end position="202"/>
    </location>
</feature>
<evidence type="ECO:0000259" key="5">
    <source>
        <dbReference type="Pfam" id="PF25917"/>
    </source>
</evidence>
<dbReference type="InterPro" id="IPR058625">
    <property type="entry name" value="MdtA-like_BSH"/>
</dbReference>
<name>A0AA49JT35_9BACT</name>
<dbReference type="EMBL" id="CP130612">
    <property type="protein sequence ID" value="WKW11436.1"/>
    <property type="molecule type" value="Genomic_DNA"/>
</dbReference>
<protein>
    <submittedName>
        <fullName evidence="6">HlyD family efflux transporter periplasmic adaptor subunit</fullName>
    </submittedName>
</protein>
<organism evidence="6">
    <name type="scientific">Pseudogemmatithrix spongiicola</name>
    <dbReference type="NCBI Taxonomy" id="3062599"/>
    <lineage>
        <taxon>Bacteria</taxon>
        <taxon>Pseudomonadati</taxon>
        <taxon>Gemmatimonadota</taxon>
        <taxon>Gemmatimonadia</taxon>
        <taxon>Gemmatimonadales</taxon>
        <taxon>Gemmatimonadaceae</taxon>
        <taxon>Pseudogemmatithrix</taxon>
    </lineage>
</organism>
<dbReference type="PANTHER" id="PTHR32347:SF23">
    <property type="entry name" value="BLL5650 PROTEIN"/>
    <property type="match status" value="1"/>
</dbReference>
<keyword evidence="8" id="KW-1185">Reference proteome</keyword>
<evidence type="ECO:0000313" key="6">
    <source>
        <dbReference type="EMBL" id="WKW11436.1"/>
    </source>
</evidence>
<comment type="subcellular location">
    <subcellularLocation>
        <location evidence="1">Cell envelope</location>
    </subcellularLocation>
</comment>
<dbReference type="SUPFAM" id="SSF111369">
    <property type="entry name" value="HlyD-like secretion proteins"/>
    <property type="match status" value="1"/>
</dbReference>